<dbReference type="InterPro" id="IPR027417">
    <property type="entry name" value="P-loop_NTPase"/>
</dbReference>
<evidence type="ECO:0000256" key="2">
    <source>
        <dbReference type="ARBA" id="ARBA00022723"/>
    </source>
</evidence>
<dbReference type="GO" id="GO:0003677">
    <property type="term" value="F:DNA binding"/>
    <property type="evidence" value="ECO:0007669"/>
    <property type="project" value="TreeGrafter"/>
</dbReference>
<feature type="domain" description="Bromo" evidence="10">
    <location>
        <begin position="67"/>
        <end position="139"/>
    </location>
</feature>
<organism evidence="13 14">
    <name type="scientific">Ichthyophthirius multifiliis</name>
    <name type="common">White spot disease agent</name>
    <name type="synonym">Ich</name>
    <dbReference type="NCBI Taxonomy" id="5932"/>
    <lineage>
        <taxon>Eukaryota</taxon>
        <taxon>Sar</taxon>
        <taxon>Alveolata</taxon>
        <taxon>Ciliophora</taxon>
        <taxon>Intramacronucleata</taxon>
        <taxon>Oligohymenophorea</taxon>
        <taxon>Hymenostomatida</taxon>
        <taxon>Ophryoglenina</taxon>
        <taxon>Ichthyophthirius</taxon>
    </lineage>
</organism>
<dbReference type="GO" id="GO:0008270">
    <property type="term" value="F:zinc ion binding"/>
    <property type="evidence" value="ECO:0007669"/>
    <property type="project" value="UniProtKB-KW"/>
</dbReference>
<dbReference type="InterPro" id="IPR001965">
    <property type="entry name" value="Znf_PHD"/>
</dbReference>
<dbReference type="Gene3D" id="3.40.50.300">
    <property type="entry name" value="P-loop containing nucleotide triphosphate hydrolases"/>
    <property type="match status" value="2"/>
</dbReference>
<dbReference type="eggNOG" id="KOG1474">
    <property type="taxonomic scope" value="Eukaryota"/>
</dbReference>
<dbReference type="InterPro" id="IPR013083">
    <property type="entry name" value="Znf_RING/FYVE/PHD"/>
</dbReference>
<evidence type="ECO:0000256" key="1">
    <source>
        <dbReference type="ARBA" id="ARBA00004123"/>
    </source>
</evidence>
<dbReference type="Proteomes" id="UP000008983">
    <property type="component" value="Unassembled WGS sequence"/>
</dbReference>
<sequence>MKEKIQDIHQEEEQQIYFDLSYIEVDRIIYSNELFPIIHPKKSNEIKGKWSENMVIFIQKLLNFSKDEEHYGLAFMEPVNPEKDGVPDYNDIIQNPIDFGTVINRVYLDFYQNFNDILQDIGQVFKNCRIYHQDPNSYIRIQYSLNWLIESWYNKRNVILADEMGLGKTIQSISFINHLYTFENVRGPFLIIAPLSTLQHWKRTVDEWTNLNALLYQDEKGQDGRNFCVNYESFYIDISTKGNFVFSQEIYKFQVLITSNQIFMSDLNNFILDIPFQFIVVDEAHKLKNSEAKFLQNLKKMPCKRVLLLTGTPIQNNTEELWTLLNYIEPQKFSSLKEFKMNFGDLQTEEQVNNLQQTIKPYLLRRMKEDVENSIPPLQETIIDIEMTTIQKTIYRAIYEKNKGMLKKQFSSLVMGASLNNLEMQLRKCQFYLKQKLIKYEKIDGSIKSKERQNSIDRFNDLTKNIHVFLLSTKAGGLGINLTSASIVIIFDSDWNPQNDVQATARAHRIGQTQEVQVYRFITKKTYEAEMFERASKKLGIDQAVFMGGEFKRNNGENNNNKKMEKEQIETLLKKGIIGLLNEEEEIKKSNDFFQDDIEQILQKNSRIAQYSIINGNYTFQKSSFIANKGDSDLNIDDPNFWNKVLKDQESKTLDFSEKINKPSRRFKKITLQDLLEGNNNTNIQSNNQQQQKQQQDIYKKLCSLCEQPKCTFFCQSFCKRSFHEQCKETIEQKQNLKEKADIYYPKELNFEDLQLQQMTNNKYICIDCQGNMVICFICKNYGIYNNNQKLKKQKNDSVNKCSTANCNKYYHLNCIKNAPLFKFIDSNNKRFRCSLHYCASCTQSGDSKVISQCIKCPKAYHLGCLNGEKIKKISKKQMICEQHNNQINLKRNPTKEKNMKQKQTISKKKLQKIKAKENAKIEILQKEKSLLPYQYFSIPSQKEFDYLKYTKDWCRYCGARFSSNFTKGPWGPRTLCTVHYIAWNQKKKLDLRKYKEIPLQPINPDDLTELSFINRLKIKYQNFDFKLELEKMINNNLFLVENQIQENINVENIITQ</sequence>
<dbReference type="InterPro" id="IPR038718">
    <property type="entry name" value="SNF2-like_sf"/>
</dbReference>
<dbReference type="OrthoDB" id="5857104at2759"/>
<dbReference type="SUPFAM" id="SSF47370">
    <property type="entry name" value="Bromodomain"/>
    <property type="match status" value="1"/>
</dbReference>
<dbReference type="Pfam" id="PF23004">
    <property type="entry name" value="PHDvar_NSD"/>
    <property type="match status" value="1"/>
</dbReference>
<keyword evidence="2" id="KW-0479">Metal-binding</keyword>
<evidence type="ECO:0000256" key="5">
    <source>
        <dbReference type="ARBA" id="ARBA00022801"/>
    </source>
</evidence>
<dbReference type="EC" id="3.6.1.15" evidence="13"/>
<reference evidence="13 14" key="1">
    <citation type="submission" date="2011-07" db="EMBL/GenBank/DDBJ databases">
        <authorList>
            <person name="Coyne R."/>
            <person name="Brami D."/>
            <person name="Johnson J."/>
            <person name="Hostetler J."/>
            <person name="Hannick L."/>
            <person name="Clark T."/>
            <person name="Cassidy-Hanley D."/>
            <person name="Inman J."/>
        </authorList>
    </citation>
    <scope>NUCLEOTIDE SEQUENCE [LARGE SCALE GENOMIC DNA]</scope>
    <source>
        <strain evidence="13 14">G5</strain>
    </source>
</reference>
<evidence type="ECO:0000313" key="14">
    <source>
        <dbReference type="Proteomes" id="UP000008983"/>
    </source>
</evidence>
<dbReference type="eggNOG" id="KOG0384">
    <property type="taxonomic scope" value="Eukaryota"/>
</dbReference>
<dbReference type="GO" id="GO:0140658">
    <property type="term" value="F:ATP-dependent chromatin remodeler activity"/>
    <property type="evidence" value="ECO:0007669"/>
    <property type="project" value="TreeGrafter"/>
</dbReference>
<dbReference type="InterPro" id="IPR055197">
    <property type="entry name" value="PHDvar_NSD"/>
</dbReference>
<dbReference type="eggNOG" id="KOG1081">
    <property type="taxonomic scope" value="Eukaryota"/>
</dbReference>
<dbReference type="SMART" id="SM00249">
    <property type="entry name" value="PHD"/>
    <property type="match status" value="3"/>
</dbReference>
<dbReference type="CDD" id="cd18793">
    <property type="entry name" value="SF2_C_SNF"/>
    <property type="match status" value="1"/>
</dbReference>
<evidence type="ECO:0000259" key="12">
    <source>
        <dbReference type="PROSITE" id="PS51194"/>
    </source>
</evidence>
<keyword evidence="4" id="KW-0863">Zinc-finger</keyword>
<gene>
    <name evidence="13" type="ORF">IMG5_199940</name>
</gene>
<dbReference type="RefSeq" id="XP_004024092.1">
    <property type="nucleotide sequence ID" value="XM_004024043.1"/>
</dbReference>
<dbReference type="GO" id="GO:0005524">
    <property type="term" value="F:ATP binding"/>
    <property type="evidence" value="ECO:0007669"/>
    <property type="project" value="InterPro"/>
</dbReference>
<dbReference type="Pfam" id="PF00439">
    <property type="entry name" value="Bromodomain"/>
    <property type="match status" value="1"/>
</dbReference>
<dbReference type="SMART" id="SM00487">
    <property type="entry name" value="DEXDc"/>
    <property type="match status" value="1"/>
</dbReference>
<dbReference type="PRINTS" id="PR00503">
    <property type="entry name" value="BROMODOMAIN"/>
</dbReference>
<dbReference type="InterPro" id="IPR000330">
    <property type="entry name" value="SNF2_N"/>
</dbReference>
<dbReference type="InterPro" id="IPR036427">
    <property type="entry name" value="Bromodomain-like_sf"/>
</dbReference>
<evidence type="ECO:0000256" key="9">
    <source>
        <dbReference type="PROSITE-ProRule" id="PRU00035"/>
    </source>
</evidence>
<keyword evidence="8" id="KW-0539">Nucleus</keyword>
<evidence type="ECO:0000256" key="7">
    <source>
        <dbReference type="ARBA" id="ARBA00023117"/>
    </source>
</evidence>
<evidence type="ECO:0000256" key="6">
    <source>
        <dbReference type="ARBA" id="ARBA00022833"/>
    </source>
</evidence>
<dbReference type="GO" id="GO:0016887">
    <property type="term" value="F:ATP hydrolysis activity"/>
    <property type="evidence" value="ECO:0007669"/>
    <property type="project" value="TreeGrafter"/>
</dbReference>
<keyword evidence="5 13" id="KW-0378">Hydrolase</keyword>
<dbReference type="SUPFAM" id="SSF57903">
    <property type="entry name" value="FYVE/PHD zinc finger"/>
    <property type="match status" value="1"/>
</dbReference>
<dbReference type="CDD" id="cd15566">
    <property type="entry name" value="PHD3_NSD"/>
    <property type="match status" value="1"/>
</dbReference>
<evidence type="ECO:0000259" key="10">
    <source>
        <dbReference type="PROSITE" id="PS50014"/>
    </source>
</evidence>
<dbReference type="PANTHER" id="PTHR45623:SF11">
    <property type="entry name" value="KISMET, ISOFORM C"/>
    <property type="match status" value="1"/>
</dbReference>
<keyword evidence="13" id="KW-0808">Transferase</keyword>
<dbReference type="GeneID" id="14903265"/>
<dbReference type="OMA" id="RTQCRQY"/>
<dbReference type="PROSITE" id="PS51194">
    <property type="entry name" value="HELICASE_CTER"/>
    <property type="match status" value="1"/>
</dbReference>
<feature type="domain" description="Helicase ATP-binding" evidence="11">
    <location>
        <begin position="149"/>
        <end position="331"/>
    </location>
</feature>
<comment type="subcellular location">
    <subcellularLocation>
        <location evidence="1">Nucleus</location>
    </subcellularLocation>
</comment>
<evidence type="ECO:0000256" key="3">
    <source>
        <dbReference type="ARBA" id="ARBA00022737"/>
    </source>
</evidence>
<keyword evidence="13" id="KW-0489">Methyltransferase</keyword>
<dbReference type="CDD" id="cd04369">
    <property type="entry name" value="Bromodomain"/>
    <property type="match status" value="1"/>
</dbReference>
<dbReference type="EMBL" id="GL984380">
    <property type="protein sequence ID" value="EGR27208.1"/>
    <property type="molecule type" value="Genomic_DNA"/>
</dbReference>
<dbReference type="GO" id="GO:0042393">
    <property type="term" value="F:histone binding"/>
    <property type="evidence" value="ECO:0007669"/>
    <property type="project" value="TreeGrafter"/>
</dbReference>
<evidence type="ECO:0000259" key="11">
    <source>
        <dbReference type="PROSITE" id="PS51192"/>
    </source>
</evidence>
<dbReference type="Gene3D" id="1.20.920.10">
    <property type="entry name" value="Bromodomain-like"/>
    <property type="match status" value="1"/>
</dbReference>
<proteinExistence type="predicted"/>
<dbReference type="GO" id="GO:0003682">
    <property type="term" value="F:chromatin binding"/>
    <property type="evidence" value="ECO:0007669"/>
    <property type="project" value="TreeGrafter"/>
</dbReference>
<dbReference type="Gene3D" id="3.30.40.10">
    <property type="entry name" value="Zinc/RING finger domain, C3HC4 (zinc finger)"/>
    <property type="match status" value="1"/>
</dbReference>
<dbReference type="PROSITE" id="PS50014">
    <property type="entry name" value="BROMODOMAIN_2"/>
    <property type="match status" value="1"/>
</dbReference>
<dbReference type="CDD" id="cd15565">
    <property type="entry name" value="PHD2_NSD"/>
    <property type="match status" value="1"/>
</dbReference>
<dbReference type="InterPro" id="IPR001487">
    <property type="entry name" value="Bromodomain"/>
</dbReference>
<keyword evidence="3" id="KW-0677">Repeat</keyword>
<evidence type="ECO:0000256" key="8">
    <source>
        <dbReference type="ARBA" id="ARBA00023242"/>
    </source>
</evidence>
<dbReference type="InterPro" id="IPR001650">
    <property type="entry name" value="Helicase_C-like"/>
</dbReference>
<evidence type="ECO:0000313" key="13">
    <source>
        <dbReference type="EMBL" id="EGR27208.1"/>
    </source>
</evidence>
<dbReference type="EC" id="2.3.1.48" evidence="13"/>
<keyword evidence="14" id="KW-1185">Reference proteome</keyword>
<dbReference type="GO" id="GO:0000785">
    <property type="term" value="C:chromatin"/>
    <property type="evidence" value="ECO:0007669"/>
    <property type="project" value="TreeGrafter"/>
</dbReference>
<protein>
    <submittedName>
        <fullName evidence="13">Myb domain protein</fullName>
        <ecNumber evidence="13">2.1.1.43</ecNumber>
        <ecNumber evidence="13">2.3.1.48</ecNumber>
        <ecNumber evidence="13">3.6.1.15</ecNumber>
    </submittedName>
</protein>
<accession>G0R5N5</accession>
<dbReference type="GO" id="GO:0061733">
    <property type="term" value="F:protein-lysine-acetyltransferase activity"/>
    <property type="evidence" value="ECO:0007669"/>
    <property type="project" value="UniProtKB-EC"/>
</dbReference>
<dbReference type="SUPFAM" id="SSF52540">
    <property type="entry name" value="P-loop containing nucleoside triphosphate hydrolases"/>
    <property type="match status" value="2"/>
</dbReference>
<dbReference type="STRING" id="857967.G0R5N5"/>
<dbReference type="GO" id="GO:0008168">
    <property type="term" value="F:methyltransferase activity"/>
    <property type="evidence" value="ECO:0007669"/>
    <property type="project" value="UniProtKB-KW"/>
</dbReference>
<dbReference type="SMART" id="SM00297">
    <property type="entry name" value="BROMO"/>
    <property type="match status" value="1"/>
</dbReference>
<feature type="domain" description="Helicase C-terminal" evidence="12">
    <location>
        <begin position="393"/>
        <end position="552"/>
    </location>
</feature>
<dbReference type="SMART" id="SM00490">
    <property type="entry name" value="HELICc"/>
    <property type="match status" value="1"/>
</dbReference>
<dbReference type="Gene3D" id="3.40.50.10810">
    <property type="entry name" value="Tandem AAA-ATPase domain"/>
    <property type="match status" value="1"/>
</dbReference>
<keyword evidence="13" id="KW-0012">Acyltransferase</keyword>
<dbReference type="Pfam" id="PF00176">
    <property type="entry name" value="SNF2-rel_dom"/>
    <property type="match status" value="1"/>
</dbReference>
<keyword evidence="6" id="KW-0862">Zinc</keyword>
<dbReference type="EC" id="2.1.1.43" evidence="13"/>
<dbReference type="InterPro" id="IPR055198">
    <property type="entry name" value="NSD_PHD"/>
</dbReference>
<dbReference type="PANTHER" id="PTHR45623">
    <property type="entry name" value="CHROMODOMAIN-HELICASE-DNA-BINDING PROTEIN 3-RELATED-RELATED"/>
    <property type="match status" value="1"/>
</dbReference>
<dbReference type="GO" id="GO:0032259">
    <property type="term" value="P:methylation"/>
    <property type="evidence" value="ECO:0007669"/>
    <property type="project" value="UniProtKB-KW"/>
</dbReference>
<dbReference type="InterPro" id="IPR011011">
    <property type="entry name" value="Znf_FYVE_PHD"/>
</dbReference>
<evidence type="ECO:0000256" key="4">
    <source>
        <dbReference type="ARBA" id="ARBA00022771"/>
    </source>
</evidence>
<name>G0R5N5_ICHMU</name>
<dbReference type="InParanoid" id="G0R5N5"/>
<dbReference type="AlphaFoldDB" id="G0R5N5"/>
<keyword evidence="7 9" id="KW-0103">Bromodomain</keyword>
<dbReference type="InterPro" id="IPR014001">
    <property type="entry name" value="Helicase_ATP-bd"/>
</dbReference>
<dbReference type="InterPro" id="IPR049730">
    <property type="entry name" value="SNF2/RAD54-like_C"/>
</dbReference>
<dbReference type="PROSITE" id="PS51192">
    <property type="entry name" value="HELICASE_ATP_BIND_1"/>
    <property type="match status" value="1"/>
</dbReference>
<dbReference type="Pfam" id="PF22908">
    <property type="entry name" value="PHD_NSD"/>
    <property type="match status" value="1"/>
</dbReference>
<dbReference type="GO" id="GO:0005634">
    <property type="term" value="C:nucleus"/>
    <property type="evidence" value="ECO:0007669"/>
    <property type="project" value="UniProtKB-SubCell"/>
</dbReference>